<comment type="caution">
    <text evidence="1">The sequence shown here is derived from an EMBL/GenBank/DDBJ whole genome shotgun (WGS) entry which is preliminary data.</text>
</comment>
<proteinExistence type="predicted"/>
<sequence length="147" mass="16706">MIEETFNKKKEKAKTWRRHAAASLTSDVDVHKQRGQCWSSGASKIRKSVDETPGLEEIRGNARKNVGYSGPAQGLVCHSLKHNTHIGGENERPLRSPDRVLSRRKTVQRCLVNKRHLEQTRKELLEAAKGSRLLTNWVRESKTGGKW</sequence>
<reference evidence="1 2" key="1">
    <citation type="submission" date="2021-07" db="EMBL/GenBank/DDBJ databases">
        <authorList>
            <person name="Palmer J.M."/>
        </authorList>
    </citation>
    <scope>NUCLEOTIDE SEQUENCE [LARGE SCALE GENOMIC DNA]</scope>
    <source>
        <strain evidence="1 2">AT_MEX2019</strain>
        <tissue evidence="1">Muscle</tissue>
    </source>
</reference>
<protein>
    <submittedName>
        <fullName evidence="1">Uncharacterized protein</fullName>
    </submittedName>
</protein>
<organism evidence="1 2">
    <name type="scientific">Ataeniobius toweri</name>
    <dbReference type="NCBI Taxonomy" id="208326"/>
    <lineage>
        <taxon>Eukaryota</taxon>
        <taxon>Metazoa</taxon>
        <taxon>Chordata</taxon>
        <taxon>Craniata</taxon>
        <taxon>Vertebrata</taxon>
        <taxon>Euteleostomi</taxon>
        <taxon>Actinopterygii</taxon>
        <taxon>Neopterygii</taxon>
        <taxon>Teleostei</taxon>
        <taxon>Neoteleostei</taxon>
        <taxon>Acanthomorphata</taxon>
        <taxon>Ovalentaria</taxon>
        <taxon>Atherinomorphae</taxon>
        <taxon>Cyprinodontiformes</taxon>
        <taxon>Goodeidae</taxon>
        <taxon>Ataeniobius</taxon>
    </lineage>
</organism>
<dbReference type="EMBL" id="JAHUTI010073746">
    <property type="protein sequence ID" value="MED6256245.1"/>
    <property type="molecule type" value="Genomic_DNA"/>
</dbReference>
<evidence type="ECO:0000313" key="2">
    <source>
        <dbReference type="Proteomes" id="UP001345963"/>
    </source>
</evidence>
<gene>
    <name evidence="1" type="ORF">ATANTOWER_022458</name>
</gene>
<evidence type="ECO:0000313" key="1">
    <source>
        <dbReference type="EMBL" id="MED6256245.1"/>
    </source>
</evidence>
<name>A0ABU7C2Z4_9TELE</name>
<keyword evidence="2" id="KW-1185">Reference proteome</keyword>
<accession>A0ABU7C2Z4</accession>
<dbReference type="Proteomes" id="UP001345963">
    <property type="component" value="Unassembled WGS sequence"/>
</dbReference>